<dbReference type="EMBL" id="UZAH01013653">
    <property type="protein sequence ID" value="VDO41547.1"/>
    <property type="molecule type" value="Genomic_DNA"/>
</dbReference>
<dbReference type="AlphaFoldDB" id="A0A183FC48"/>
<dbReference type="WBParaSite" id="HPBE_0000374001-mRNA-1">
    <property type="protein sequence ID" value="HPBE_0000374001-mRNA-1"/>
    <property type="gene ID" value="HPBE_0000374001"/>
</dbReference>
<sequence>MPDASADQGVTSTEGLSPQAMEHDFQSPVAVDDDAHEDAMDTTSSHSDHQTD</sequence>
<protein>
    <submittedName>
        <fullName evidence="4">DUF305 domain-containing protein</fullName>
    </submittedName>
</protein>
<evidence type="ECO:0000313" key="4">
    <source>
        <dbReference type="WBParaSite" id="HPBE_0000374001-mRNA-1"/>
    </source>
</evidence>
<gene>
    <name evidence="2" type="ORF">HPBE_LOCUS3741</name>
</gene>
<name>A0A183FC48_HELPZ</name>
<keyword evidence="3" id="KW-1185">Reference proteome</keyword>
<reference evidence="2 3" key="1">
    <citation type="submission" date="2018-11" db="EMBL/GenBank/DDBJ databases">
        <authorList>
            <consortium name="Pathogen Informatics"/>
        </authorList>
    </citation>
    <scope>NUCLEOTIDE SEQUENCE [LARGE SCALE GENOMIC DNA]</scope>
</reference>
<organism evidence="3 4">
    <name type="scientific">Heligmosomoides polygyrus</name>
    <name type="common">Parasitic roundworm</name>
    <dbReference type="NCBI Taxonomy" id="6339"/>
    <lineage>
        <taxon>Eukaryota</taxon>
        <taxon>Metazoa</taxon>
        <taxon>Ecdysozoa</taxon>
        <taxon>Nematoda</taxon>
        <taxon>Chromadorea</taxon>
        <taxon>Rhabditida</taxon>
        <taxon>Rhabditina</taxon>
        <taxon>Rhabditomorpha</taxon>
        <taxon>Strongyloidea</taxon>
        <taxon>Heligmosomidae</taxon>
        <taxon>Heligmosomoides</taxon>
    </lineage>
</organism>
<feature type="region of interest" description="Disordered" evidence="1">
    <location>
        <begin position="1"/>
        <end position="52"/>
    </location>
</feature>
<dbReference type="Proteomes" id="UP000050761">
    <property type="component" value="Unassembled WGS sequence"/>
</dbReference>
<evidence type="ECO:0000256" key="1">
    <source>
        <dbReference type="SAM" id="MobiDB-lite"/>
    </source>
</evidence>
<accession>A0A183FC48</accession>
<reference evidence="4" key="2">
    <citation type="submission" date="2019-09" db="UniProtKB">
        <authorList>
            <consortium name="WormBaseParasite"/>
        </authorList>
    </citation>
    <scope>IDENTIFICATION</scope>
</reference>
<evidence type="ECO:0000313" key="2">
    <source>
        <dbReference type="EMBL" id="VDO41547.1"/>
    </source>
</evidence>
<proteinExistence type="predicted"/>
<evidence type="ECO:0000313" key="3">
    <source>
        <dbReference type="Proteomes" id="UP000050761"/>
    </source>
</evidence>
<accession>A0A3P7W3Y8</accession>